<evidence type="ECO:0000313" key="1">
    <source>
        <dbReference type="EMBL" id="CAH0561745.1"/>
    </source>
</evidence>
<proteinExistence type="predicted"/>
<dbReference type="AlphaFoldDB" id="A0A9P0BFG9"/>
<gene>
    <name evidence="1" type="ORF">MELIAE_LOCUS11082</name>
</gene>
<protein>
    <recommendedName>
        <fullName evidence="3">HAT C-terminal dimerisation domain-containing protein</fullName>
    </recommendedName>
</protein>
<evidence type="ECO:0008006" key="3">
    <source>
        <dbReference type="Google" id="ProtNLM"/>
    </source>
</evidence>
<dbReference type="Proteomes" id="UP001154078">
    <property type="component" value="Chromosome 8"/>
</dbReference>
<sequence length="250" mass="28198">MCSVYKDRFINASSVIEPNKVTIVAANYFNNSPDADSNALLHGVLYIENAVVVGGEKLTEEQIAESLDFITEKVEYFGLDGGKLIANLAQYRTRTGFFSRESIWKCLINTNPDVWWQGLCTTQPLTPFASRLLNGIPSSAACERNWSAHGNIHTSLRNRLSGQRVFYNIILYLKCSYFYCFLVEKLVAVQCNLKVCSEDSAYEYAPRPYPLIVLNNDKLIALNIEEEQNLNSSEDDSVDELPLSLRKAFP</sequence>
<dbReference type="OrthoDB" id="6778913at2759"/>
<organism evidence="1 2">
    <name type="scientific">Brassicogethes aeneus</name>
    <name type="common">Rape pollen beetle</name>
    <name type="synonym">Meligethes aeneus</name>
    <dbReference type="NCBI Taxonomy" id="1431903"/>
    <lineage>
        <taxon>Eukaryota</taxon>
        <taxon>Metazoa</taxon>
        <taxon>Ecdysozoa</taxon>
        <taxon>Arthropoda</taxon>
        <taxon>Hexapoda</taxon>
        <taxon>Insecta</taxon>
        <taxon>Pterygota</taxon>
        <taxon>Neoptera</taxon>
        <taxon>Endopterygota</taxon>
        <taxon>Coleoptera</taxon>
        <taxon>Polyphaga</taxon>
        <taxon>Cucujiformia</taxon>
        <taxon>Nitidulidae</taxon>
        <taxon>Meligethinae</taxon>
        <taxon>Brassicogethes</taxon>
    </lineage>
</organism>
<dbReference type="EMBL" id="OV121139">
    <property type="protein sequence ID" value="CAH0561745.1"/>
    <property type="molecule type" value="Genomic_DNA"/>
</dbReference>
<accession>A0A9P0BFG9</accession>
<dbReference type="InterPro" id="IPR012337">
    <property type="entry name" value="RNaseH-like_sf"/>
</dbReference>
<dbReference type="SUPFAM" id="SSF53098">
    <property type="entry name" value="Ribonuclease H-like"/>
    <property type="match status" value="1"/>
</dbReference>
<name>A0A9P0BFG9_BRAAE</name>
<keyword evidence="2" id="KW-1185">Reference proteome</keyword>
<reference evidence="1" key="1">
    <citation type="submission" date="2021-12" db="EMBL/GenBank/DDBJ databases">
        <authorList>
            <person name="King R."/>
        </authorList>
    </citation>
    <scope>NUCLEOTIDE SEQUENCE</scope>
</reference>
<evidence type="ECO:0000313" key="2">
    <source>
        <dbReference type="Proteomes" id="UP001154078"/>
    </source>
</evidence>